<reference evidence="9 10" key="1">
    <citation type="submission" date="2018-06" db="EMBL/GenBank/DDBJ databases">
        <authorList>
            <consortium name="Pathogen Informatics"/>
            <person name="Doyle S."/>
        </authorList>
    </citation>
    <scope>NUCLEOTIDE SEQUENCE [LARGE SCALE GENOMIC DNA]</scope>
    <source>
        <strain evidence="9 10">NCTC12264</strain>
    </source>
</reference>
<accession>A0A381F3Q7</accession>
<keyword evidence="4 8" id="KW-0812">Transmembrane</keyword>
<dbReference type="CDD" id="cd16429">
    <property type="entry name" value="VirB10"/>
    <property type="match status" value="1"/>
</dbReference>
<dbReference type="Gene3D" id="2.40.128.260">
    <property type="entry name" value="Type IV secretion system, VirB10/TraB/TrbI"/>
    <property type="match status" value="2"/>
</dbReference>
<evidence type="ECO:0000256" key="5">
    <source>
        <dbReference type="ARBA" id="ARBA00022989"/>
    </source>
</evidence>
<evidence type="ECO:0000256" key="1">
    <source>
        <dbReference type="ARBA" id="ARBA00004162"/>
    </source>
</evidence>
<dbReference type="InterPro" id="IPR047695">
    <property type="entry name" value="T4SS_VirB10/PtlG"/>
</dbReference>
<proteinExistence type="inferred from homology"/>
<evidence type="ECO:0000256" key="8">
    <source>
        <dbReference type="SAM" id="Phobius"/>
    </source>
</evidence>
<feature type="transmembrane region" description="Helical" evidence="8">
    <location>
        <begin position="21"/>
        <end position="41"/>
    </location>
</feature>
<dbReference type="GO" id="GO:0005886">
    <property type="term" value="C:plasma membrane"/>
    <property type="evidence" value="ECO:0007669"/>
    <property type="project" value="UniProtKB-SubCell"/>
</dbReference>
<comment type="similarity">
    <text evidence="2">Belongs to the TrbI/VirB10 family.</text>
</comment>
<keyword evidence="3" id="KW-1003">Cell membrane</keyword>
<evidence type="ECO:0000256" key="2">
    <source>
        <dbReference type="ARBA" id="ARBA00010265"/>
    </source>
</evidence>
<dbReference type="Proteomes" id="UP000254161">
    <property type="component" value="Unassembled WGS sequence"/>
</dbReference>
<dbReference type="RefSeq" id="WP_004276301.1">
    <property type="nucleotide sequence ID" value="NZ_JANKIR010000052.1"/>
</dbReference>
<comment type="subcellular location">
    <subcellularLocation>
        <location evidence="1">Cell membrane</location>
        <topology evidence="1">Single-pass membrane protein</topology>
    </subcellularLocation>
</comment>
<dbReference type="Pfam" id="PF03743">
    <property type="entry name" value="TrbI"/>
    <property type="match status" value="1"/>
</dbReference>
<dbReference type="InterPro" id="IPR005498">
    <property type="entry name" value="T4SS_VirB10/TraB/TrbI"/>
</dbReference>
<evidence type="ECO:0000256" key="4">
    <source>
        <dbReference type="ARBA" id="ARBA00022692"/>
    </source>
</evidence>
<keyword evidence="6 8" id="KW-0472">Membrane</keyword>
<evidence type="ECO:0000256" key="6">
    <source>
        <dbReference type="ARBA" id="ARBA00023136"/>
    </source>
</evidence>
<evidence type="ECO:0000256" key="3">
    <source>
        <dbReference type="ARBA" id="ARBA00022475"/>
    </source>
</evidence>
<dbReference type="InterPro" id="IPR042217">
    <property type="entry name" value="T4SS_VirB10/TrbI"/>
</dbReference>
<dbReference type="AlphaFoldDB" id="A0A381F3Q7"/>
<evidence type="ECO:0000313" key="10">
    <source>
        <dbReference type="Proteomes" id="UP000254161"/>
    </source>
</evidence>
<keyword evidence="5 8" id="KW-1133">Transmembrane helix</keyword>
<organism evidence="9 10">
    <name type="scientific">Campylobacter upsaliensis</name>
    <dbReference type="NCBI Taxonomy" id="28080"/>
    <lineage>
        <taxon>Bacteria</taxon>
        <taxon>Pseudomonadati</taxon>
        <taxon>Campylobacterota</taxon>
        <taxon>Epsilonproteobacteria</taxon>
        <taxon>Campylobacterales</taxon>
        <taxon>Campylobacteraceae</taxon>
        <taxon>Campylobacter</taxon>
    </lineage>
</organism>
<sequence>MSENINHNNHLEQLRTKNFKALAIFALSAFLVVGIVVWVLLKKENTNEIKVQKESSMQESIKDKEFNENASPNDSVIGKNFEPQDEPQTLANSSQNIQIAEKSPIVKPRIIKGLSVSVVASNANEANPNQNSQSSDLSLYDKPNTVLEFGQNGGGKLESLANNNSLGGNSMQGEVFTPSVASYSKFNPSLTLTKGTYIGCALKTRLVSEVKGGIACIVSNDVYSSNGHTLLIEKGSIITGSYSGGELNDGSTRLFVIWQEIRTPNNILIPVNSNASDELGASGMEGYVNHHYMKRFGAAILLSIIDDSFSVIADKLSNNSKGNNYYDYTENSREQASKIAEIALEKMIDIKPTLYKNQGDLVGVYVNRDIDFSKVYGLRQKR</sequence>
<evidence type="ECO:0000256" key="7">
    <source>
        <dbReference type="SAM" id="MobiDB-lite"/>
    </source>
</evidence>
<feature type="region of interest" description="Disordered" evidence="7">
    <location>
        <begin position="54"/>
        <end position="87"/>
    </location>
</feature>
<dbReference type="NCBIfam" id="NF038091">
    <property type="entry name" value="T4SS_VirB10"/>
    <property type="match status" value="1"/>
</dbReference>
<evidence type="ECO:0000313" key="9">
    <source>
        <dbReference type="EMBL" id="SUX41186.1"/>
    </source>
</evidence>
<gene>
    <name evidence="9" type="primary">cmgB10</name>
    <name evidence="9" type="ORF">NCTC12264_02004</name>
</gene>
<protein>
    <submittedName>
        <fullName evidence="9">Type IV secretion system protein VirB10</fullName>
    </submittedName>
</protein>
<name>A0A381F3Q7_CAMUP</name>
<dbReference type="EMBL" id="UFUZ01000003">
    <property type="protein sequence ID" value="SUX41186.1"/>
    <property type="molecule type" value="Genomic_DNA"/>
</dbReference>